<feature type="domain" description="Glycosyltransferase 2-like" evidence="11">
    <location>
        <begin position="6"/>
        <end position="164"/>
    </location>
</feature>
<dbReference type="InterPro" id="IPR029044">
    <property type="entry name" value="Nucleotide-diphossugar_trans"/>
</dbReference>
<evidence type="ECO:0000256" key="3">
    <source>
        <dbReference type="ARBA" id="ARBA00022475"/>
    </source>
</evidence>
<keyword evidence="6 10" id="KW-0812">Transmembrane</keyword>
<evidence type="ECO:0000256" key="2">
    <source>
        <dbReference type="ARBA" id="ARBA00006739"/>
    </source>
</evidence>
<dbReference type="InterPro" id="IPR018584">
    <property type="entry name" value="GT87"/>
</dbReference>
<feature type="transmembrane region" description="Helical" evidence="10">
    <location>
        <begin position="694"/>
        <end position="711"/>
    </location>
</feature>
<organism evidence="12 13">
    <name type="scientific">Phytohabitans aurantiacus</name>
    <dbReference type="NCBI Taxonomy" id="3016789"/>
    <lineage>
        <taxon>Bacteria</taxon>
        <taxon>Bacillati</taxon>
        <taxon>Actinomycetota</taxon>
        <taxon>Actinomycetes</taxon>
        <taxon>Micromonosporales</taxon>
        <taxon>Micromonosporaceae</taxon>
    </lineage>
</organism>
<keyword evidence="4" id="KW-0328">Glycosyltransferase</keyword>
<comment type="subcellular location">
    <subcellularLocation>
        <location evidence="1">Cell membrane</location>
        <topology evidence="1">Multi-pass membrane protein</topology>
    </subcellularLocation>
</comment>
<keyword evidence="8 10" id="KW-0472">Membrane</keyword>
<dbReference type="Pfam" id="PF09594">
    <property type="entry name" value="GT87"/>
    <property type="match status" value="1"/>
</dbReference>
<evidence type="ECO:0000256" key="4">
    <source>
        <dbReference type="ARBA" id="ARBA00022676"/>
    </source>
</evidence>
<comment type="similarity">
    <text evidence="2">Belongs to the glycosyltransferase 2 family.</text>
</comment>
<feature type="transmembrane region" description="Helical" evidence="10">
    <location>
        <begin position="293"/>
        <end position="312"/>
    </location>
</feature>
<evidence type="ECO:0000256" key="5">
    <source>
        <dbReference type="ARBA" id="ARBA00022679"/>
    </source>
</evidence>
<name>A0ABQ5QP35_9ACTN</name>
<keyword evidence="7 10" id="KW-1133">Transmembrane helix</keyword>
<feature type="transmembrane region" description="Helical" evidence="10">
    <location>
        <begin position="324"/>
        <end position="345"/>
    </location>
</feature>
<accession>A0ABQ5QP35</accession>
<dbReference type="Pfam" id="PF00535">
    <property type="entry name" value="Glycos_transf_2"/>
    <property type="match status" value="1"/>
</dbReference>
<evidence type="ECO:0000259" key="11">
    <source>
        <dbReference type="Pfam" id="PF00535"/>
    </source>
</evidence>
<dbReference type="EMBL" id="BSDI01000007">
    <property type="protein sequence ID" value="GLH96413.1"/>
    <property type="molecule type" value="Genomic_DNA"/>
</dbReference>
<protein>
    <recommendedName>
        <fullName evidence="11">Glycosyltransferase 2-like domain-containing protein</fullName>
    </recommendedName>
</protein>
<evidence type="ECO:0000256" key="7">
    <source>
        <dbReference type="ARBA" id="ARBA00022989"/>
    </source>
</evidence>
<feature type="transmembrane region" description="Helical" evidence="10">
    <location>
        <begin position="522"/>
        <end position="541"/>
    </location>
</feature>
<feature type="transmembrane region" description="Helical" evidence="10">
    <location>
        <begin position="612"/>
        <end position="627"/>
    </location>
</feature>
<keyword evidence="13" id="KW-1185">Reference proteome</keyword>
<dbReference type="SUPFAM" id="SSF53448">
    <property type="entry name" value="Nucleotide-diphospho-sugar transferases"/>
    <property type="match status" value="1"/>
</dbReference>
<dbReference type="PANTHER" id="PTHR43630">
    <property type="entry name" value="POLY-BETA-1,6-N-ACETYL-D-GLUCOSAMINE SYNTHASE"/>
    <property type="match status" value="1"/>
</dbReference>
<evidence type="ECO:0000256" key="9">
    <source>
        <dbReference type="ARBA" id="ARBA00024033"/>
    </source>
</evidence>
<feature type="transmembrane region" description="Helical" evidence="10">
    <location>
        <begin position="251"/>
        <end position="273"/>
    </location>
</feature>
<feature type="transmembrane region" description="Helical" evidence="10">
    <location>
        <begin position="655"/>
        <end position="674"/>
    </location>
</feature>
<gene>
    <name evidence="12" type="ORF">Pa4123_16870</name>
</gene>
<evidence type="ECO:0000256" key="1">
    <source>
        <dbReference type="ARBA" id="ARBA00004651"/>
    </source>
</evidence>
<feature type="transmembrane region" description="Helical" evidence="10">
    <location>
        <begin position="495"/>
        <end position="515"/>
    </location>
</feature>
<comment type="similarity">
    <text evidence="9">Belongs to the glycosyltransferase 87 family.</text>
</comment>
<dbReference type="RefSeq" id="WP_281893620.1">
    <property type="nucleotide sequence ID" value="NZ_BSDI01000007.1"/>
</dbReference>
<dbReference type="PANTHER" id="PTHR43630:SF1">
    <property type="entry name" value="POLY-BETA-1,6-N-ACETYL-D-GLUCOSAMINE SYNTHASE"/>
    <property type="match status" value="1"/>
</dbReference>
<keyword evidence="5" id="KW-0808">Transferase</keyword>
<evidence type="ECO:0000256" key="8">
    <source>
        <dbReference type="ARBA" id="ARBA00023136"/>
    </source>
</evidence>
<dbReference type="Proteomes" id="UP001144280">
    <property type="component" value="Unassembled WGS sequence"/>
</dbReference>
<feature type="transmembrane region" description="Helical" evidence="10">
    <location>
        <begin position="457"/>
        <end position="483"/>
    </location>
</feature>
<keyword evidence="3" id="KW-1003">Cell membrane</keyword>
<comment type="caution">
    <text evidence="12">The sequence shown here is derived from an EMBL/GenBank/DDBJ whole genome shotgun (WGS) entry which is preliminary data.</text>
</comment>
<reference evidence="12" key="1">
    <citation type="submission" date="2022-12" db="EMBL/GenBank/DDBJ databases">
        <title>New Phytohabitans aurantiacus sp. RD004123 nov., an actinomycete isolated from soil.</title>
        <authorList>
            <person name="Triningsih D.W."/>
            <person name="Harunari E."/>
            <person name="Igarashi Y."/>
        </authorList>
    </citation>
    <scope>NUCLEOTIDE SEQUENCE</scope>
    <source>
        <strain evidence="12">RD004123</strain>
    </source>
</reference>
<proteinExistence type="inferred from homology"/>
<dbReference type="InterPro" id="IPR001173">
    <property type="entry name" value="Glyco_trans_2-like"/>
</dbReference>
<evidence type="ECO:0000313" key="12">
    <source>
        <dbReference type="EMBL" id="GLH96413.1"/>
    </source>
</evidence>
<evidence type="ECO:0000313" key="13">
    <source>
        <dbReference type="Proteomes" id="UP001144280"/>
    </source>
</evidence>
<dbReference type="Gene3D" id="3.90.550.10">
    <property type="entry name" value="Spore Coat Polysaccharide Biosynthesis Protein SpsA, Chain A"/>
    <property type="match status" value="1"/>
</dbReference>
<evidence type="ECO:0000256" key="6">
    <source>
        <dbReference type="ARBA" id="ARBA00022692"/>
    </source>
</evidence>
<feature type="transmembrane region" description="Helical" evidence="10">
    <location>
        <begin position="633"/>
        <end position="648"/>
    </location>
</feature>
<dbReference type="CDD" id="cd00761">
    <property type="entry name" value="Glyco_tranf_GTA_type"/>
    <property type="match status" value="1"/>
</dbReference>
<feature type="transmembrane region" description="Helical" evidence="10">
    <location>
        <begin position="586"/>
        <end position="605"/>
    </location>
</feature>
<sequence length="728" mass="77884">MEPLVSVIVPCYNRSETIELCLRSVIGQTYAPVEIIVVDDCSTDDSGVIAESMGATVLRLPINQGPSAARNLGADHARGDILFFLDADVALEPGSVAAAVAALRSSPGLGAICGVLRPESLRSRTLVAQYRALQMYHWWLVQEGPITGLHTALCAMRADVFREIGPFDPALRHTEAPEYGWRLSQRYEVRSTAAIAGVHDHDSTLRVLLPKVFQRAYTSAFEWRAGGGPSGSLARVLAGGLILAAASSLPLPLLTGAAGAVVPAVLLAAAVVFDSGTYRRVVASRGLGFGLRFAAVHLLYQLTTATGGAIGTARRLVARGAWRVAAMLLPAAITATVLLLVLTWARGDLADTQAVADVQQRFAGFPGDLSIYREAGARVLAGGSPYDFAHSGYPFVYPPFAALLMAPLGWLGLDTVYWFWTAMSVLCLQGVVWLTLDRVGVHEPARRRKLVLAGTLAALPLSPVIGTLLLGNVNVLLVLLVLADLLWTPRRYRGVLIGIAAGIKLTPLIFVPYLLLTGRIRAAVIASLSFLGTVGLGFLLLPAPSLSFWGGAFVDSDRTRPPGEEAYGSSVRGVWVNVLPGSWEPGWIVASVAVAAMGLAVAVWASRRGEELLAIVLCGVTGLLVSPVTWYTHWIWCVPVLALVAALVRRGWRPARALFAALWLVFAIPLPWWTVWVLGWVDMSPRDWVLPTELLYLVMGAALLVLATAWLRRAGSARLLPEASKGVG</sequence>
<feature type="transmembrane region" description="Helical" evidence="10">
    <location>
        <begin position="417"/>
        <end position="436"/>
    </location>
</feature>
<evidence type="ECO:0000256" key="10">
    <source>
        <dbReference type="SAM" id="Phobius"/>
    </source>
</evidence>